<feature type="chain" id="PRO_5002934981" description="Sushi, von Willebrand factor type A, EGF and pentraxin domain-containing protein 1-like" evidence="12">
    <location>
        <begin position="23"/>
        <end position="1654"/>
    </location>
</feature>
<evidence type="ECO:0000256" key="10">
    <source>
        <dbReference type="ARBA" id="ARBA00023180"/>
    </source>
</evidence>
<feature type="disulfide bond" evidence="11">
    <location>
        <begin position="370"/>
        <end position="397"/>
    </location>
</feature>
<comment type="subcellular location">
    <subcellularLocation>
        <location evidence="1">Secreted</location>
    </subcellularLocation>
</comment>
<reference evidence="15" key="1">
    <citation type="journal article" date="2008" name="Nature">
        <title>The amphioxus genome and the evolution of the chordate karyotype.</title>
        <authorList>
            <consortium name="US DOE Joint Genome Institute (JGI-PGF)"/>
            <person name="Putnam N.H."/>
            <person name="Butts T."/>
            <person name="Ferrier D.E.K."/>
            <person name="Furlong R.F."/>
            <person name="Hellsten U."/>
            <person name="Kawashima T."/>
            <person name="Robinson-Rechavi M."/>
            <person name="Shoguchi E."/>
            <person name="Terry A."/>
            <person name="Yu J.-K."/>
            <person name="Benito-Gutierrez E.L."/>
            <person name="Dubchak I."/>
            <person name="Garcia-Fernandez J."/>
            <person name="Gibson-Brown J.J."/>
            <person name="Grigoriev I.V."/>
            <person name="Horton A.C."/>
            <person name="de Jong P.J."/>
            <person name="Jurka J."/>
            <person name="Kapitonov V.V."/>
            <person name="Kohara Y."/>
            <person name="Kuroki Y."/>
            <person name="Lindquist E."/>
            <person name="Lucas S."/>
            <person name="Osoegawa K."/>
            <person name="Pennacchio L.A."/>
            <person name="Salamov A.A."/>
            <person name="Satou Y."/>
            <person name="Sauka-Spengler T."/>
            <person name="Schmutz J."/>
            <person name="Shin-I T."/>
            <person name="Toyoda A."/>
            <person name="Bronner-Fraser M."/>
            <person name="Fujiyama A."/>
            <person name="Holland L.Z."/>
            <person name="Holland P.W.H."/>
            <person name="Satoh N."/>
            <person name="Rokhsar D.S."/>
        </authorList>
    </citation>
    <scope>NUCLEOTIDE SEQUENCE [LARGE SCALE GENOMIC DNA]</scope>
    <source>
        <strain evidence="15">S238N-H82</strain>
        <tissue evidence="15">Testes</tissue>
    </source>
</reference>
<accession>C3Y0A4</accession>
<feature type="domain" description="Sushi" evidence="14">
    <location>
        <begin position="457"/>
        <end position="513"/>
    </location>
</feature>
<dbReference type="PANTHER" id="PTHR19325:SF575">
    <property type="entry name" value="LOCOMOTION-RELATED PROTEIN HIKARU GENKI"/>
    <property type="match status" value="1"/>
</dbReference>
<feature type="domain" description="Sushi" evidence="14">
    <location>
        <begin position="286"/>
        <end position="342"/>
    </location>
</feature>
<gene>
    <name evidence="15" type="ORF">BRAFLDRAFT_77075</name>
</gene>
<feature type="domain" description="Sushi" evidence="14">
    <location>
        <begin position="228"/>
        <end position="285"/>
    </location>
</feature>
<dbReference type="GO" id="GO:0007155">
    <property type="term" value="P:cell adhesion"/>
    <property type="evidence" value="ECO:0007669"/>
    <property type="project" value="UniProtKB-KW"/>
</dbReference>
<feature type="domain" description="Sushi" evidence="14">
    <location>
        <begin position="572"/>
        <end position="628"/>
    </location>
</feature>
<dbReference type="InParanoid" id="C3Y0A4"/>
<feature type="domain" description="Sushi" evidence="14">
    <location>
        <begin position="1028"/>
        <end position="1083"/>
    </location>
</feature>
<feature type="domain" description="Sushi" evidence="14">
    <location>
        <begin position="800"/>
        <end position="856"/>
    </location>
</feature>
<dbReference type="Gene3D" id="3.10.100.10">
    <property type="entry name" value="Mannose-Binding Protein A, subunit A"/>
    <property type="match status" value="1"/>
</dbReference>
<evidence type="ECO:0000313" key="15">
    <source>
        <dbReference type="EMBL" id="EEN66177.1"/>
    </source>
</evidence>
<dbReference type="InterPro" id="IPR001304">
    <property type="entry name" value="C-type_lectin-like"/>
</dbReference>
<dbReference type="InterPro" id="IPR000436">
    <property type="entry name" value="Sushi_SCR_CCP_dom"/>
</dbReference>
<feature type="disulfide bond" evidence="11">
    <location>
        <begin position="770"/>
        <end position="797"/>
    </location>
</feature>
<feature type="disulfide bond" evidence="11">
    <location>
        <begin position="998"/>
        <end position="1025"/>
    </location>
</feature>
<sequence>MMRLHVFLLTVVLFLSLTDVEGWRRRRRRRCPVVNCRWSGWSLGRCSASCGGGTAPCTRTKSPPASCGGADCSGSASSRCACTGPNPCQNGGRPASSGCTCAAGFTGSCCQTRISCPAISPPTNGGNSGCRTYGCRMTFSCNSGYQLSGNSAITCQSNGQWSGARPSCSRVQCPTLSAPSHGTISGSYYFGDRVTFGCSSGYSLQGSATRTCQADKAWSGTQPTCTRKNCPTLTAPANGGIQGTSFLYTDVVSFSCDPGYELSGSQSRTCQADQVWTGSQPTCSRKLCQQLSSPANGQVTGGHAYGDVATFSCDTGYELQGDVTRTCQANQQWSGTQPTCSRKACPVLDAPPNGAVQGGHLYGDTVTFRCDAGYQLSGTATLTCQAAQTWSDTSPACNRKACSPASAPTNGQVSGGHLYGDTVTFSCDPGYDLQGSVTAVCQADQTWSQAQPACQVVTCPVLQPPSNGQMTGGNSYGEKVTFTCNSGYELSGSRERTCQANKQWSGSSAVCDKVRCPTLSVPLHGSSTGTTFFGDTLSFGCDTGYELYGSSDSVTCQADQTWSAAAPSCRKIVCLALSPPLNGHVTGGTEYGDTAVMTCDEGFSLVGDVTRTCQENKQWSGTQPTCQRKSCPQLSAPDNGVESGGVLFGDTATFTCDPGYELVGSATRLCQANQQWSGTQPSCQKVQCPLLPPLSDGQMTGGSLYGDKVTFSCDDGFRLAGSSERICQADQQWSGDQPSCQRKECPQLNSPDHGTVTGGNHYGDVATFSCDPGYELSGGGSRTCQADQTWSGTEPACTAVTCPDLDAPLNGNKIGGSSNGDTVTFSCLAGYQLTGSSTLTCQHNQQWNGTQPSCTRKECPVLPVLDHGVSTGGHLYGDILTFSCLPGFQLQGNQTRQCRANQTWGGTQPRCERVSCPPLPPPANGYMTGGVMYEDSVSFTCDEGYELVGSQTAVCQADMTWSSTTPACQKKSCPVLDVIPDGTVTGGHLYGDTTTFTCSAGYQLVGDQHRTCQANQTWSGLQPFCQKKCCTPPSVGNGEIAGGTCFNDTVTVSCDVGFSIVGSSKLTCTEDGVWDKTAPTCKEICCDETLTIANGSVVQTGDGGFCFGNIVSFSCDTGHQLVGGTAATCQEDGTWSTVPVCERVCCSEVGLIRNGQSTTTESCYNDVATFSCDPGFQLVSRGDVVCGADGTWLGDVPFCEPDNLCSKDALANPDDGYKVCYSAATGGEDKEFCTMHCNPPKSYGLGRVVTYQCGDHTSWLWMTQVSNLLKLVSVSTCQDPWNPFGMIQIGGLTITSTTSPNLHQIRQYIRTELWRQGLCLPPCRISEISVETGVRTRRRRDISPLTVIDITIQLYIEDNSHLSLQTNTLPADVDALIRKSALDIKTALTSGTFLVPVNGENLTIADTGVAISDPIVGCPVGFLEKHTDPGCFACPPGSFHNPMSKACEPCPVGTYQTNSSQTSCTSCPEGTTTSAEGTNDPDQCKEYSDCNCGPNACVPTSQGWRCQCPTGHIQQDDKCVAITECPIGSTMFRDTCYLVSNTTATYKAAGESCRQHGGLLAMVKDKDTQDFIIENYSGKDMWIGLDDRLTEGEFRWADGSRLDSFTYWTYGEPNDGGGSRSQDCVHLWLAAQLRWDDTSCTSNRFYICQISKQT</sequence>
<feature type="domain" description="Sushi" evidence="14">
    <location>
        <begin position="686"/>
        <end position="742"/>
    </location>
</feature>
<dbReference type="InterPro" id="IPR016187">
    <property type="entry name" value="CTDL_fold"/>
</dbReference>
<evidence type="ECO:0000256" key="11">
    <source>
        <dbReference type="PROSITE-ProRule" id="PRU00302"/>
    </source>
</evidence>
<dbReference type="STRING" id="7739.C3Y0A4"/>
<evidence type="ECO:0000256" key="7">
    <source>
        <dbReference type="ARBA" id="ARBA00022837"/>
    </source>
</evidence>
<feature type="disulfide bond" evidence="11">
    <location>
        <begin position="656"/>
        <end position="683"/>
    </location>
</feature>
<feature type="disulfide bond" evidence="11">
    <location>
        <begin position="884"/>
        <end position="911"/>
    </location>
</feature>
<evidence type="ECO:0000259" key="14">
    <source>
        <dbReference type="PROSITE" id="PS50923"/>
    </source>
</evidence>
<keyword evidence="2" id="KW-0964">Secreted</keyword>
<protein>
    <recommendedName>
        <fullName evidence="16">Sushi, von Willebrand factor type A, EGF and pentraxin domain-containing protein 1-like</fullName>
    </recommendedName>
</protein>
<feature type="disulfide bond" evidence="11">
    <location>
        <begin position="1086"/>
        <end position="1129"/>
    </location>
</feature>
<dbReference type="Pfam" id="PF00084">
    <property type="entry name" value="Sushi"/>
    <property type="match status" value="19"/>
</dbReference>
<dbReference type="CDD" id="cd00033">
    <property type="entry name" value="CCP"/>
    <property type="match status" value="19"/>
</dbReference>
<dbReference type="GO" id="GO:0005576">
    <property type="term" value="C:extracellular region"/>
    <property type="evidence" value="ECO:0007669"/>
    <property type="project" value="UniProtKB-SubCell"/>
</dbReference>
<evidence type="ECO:0000256" key="2">
    <source>
        <dbReference type="ARBA" id="ARBA00022525"/>
    </source>
</evidence>
<feature type="domain" description="Sushi" evidence="14">
    <location>
        <begin position="400"/>
        <end position="456"/>
    </location>
</feature>
<dbReference type="SUPFAM" id="SSF57535">
    <property type="entry name" value="Complement control module/SCR domain"/>
    <property type="match status" value="19"/>
</dbReference>
<evidence type="ECO:0000256" key="12">
    <source>
        <dbReference type="SAM" id="SignalP"/>
    </source>
</evidence>
<dbReference type="SUPFAM" id="SSF57184">
    <property type="entry name" value="Growth factor receptor domain"/>
    <property type="match status" value="1"/>
</dbReference>
<evidence type="ECO:0000256" key="6">
    <source>
        <dbReference type="ARBA" id="ARBA00022737"/>
    </source>
</evidence>
<dbReference type="CDD" id="cd00037">
    <property type="entry name" value="CLECT"/>
    <property type="match status" value="1"/>
</dbReference>
<comment type="caution">
    <text evidence="11">Lacks conserved residue(s) required for the propagation of feature annotation.</text>
</comment>
<dbReference type="InterPro" id="IPR016186">
    <property type="entry name" value="C-type_lectin-like/link_sf"/>
</dbReference>
<dbReference type="SUPFAM" id="SSF56436">
    <property type="entry name" value="C-type lectin-like"/>
    <property type="match status" value="1"/>
</dbReference>
<dbReference type="SMART" id="SM01411">
    <property type="entry name" value="Ephrin_rec_like"/>
    <property type="match status" value="1"/>
</dbReference>
<keyword evidence="3" id="KW-0245">EGF-like domain</keyword>
<dbReference type="PANTHER" id="PTHR19325">
    <property type="entry name" value="COMPLEMENT COMPONENT-RELATED SUSHI DOMAIN-CONTAINING"/>
    <property type="match status" value="1"/>
</dbReference>
<feature type="domain" description="Sushi" evidence="14">
    <location>
        <begin position="971"/>
        <end position="1027"/>
    </location>
</feature>
<feature type="domain" description="Sushi" evidence="14">
    <location>
        <begin position="1084"/>
        <end position="1143"/>
    </location>
</feature>
<feature type="disulfide bond" evidence="11">
    <location>
        <begin position="427"/>
        <end position="454"/>
    </location>
</feature>
<evidence type="ECO:0000256" key="8">
    <source>
        <dbReference type="ARBA" id="ARBA00022889"/>
    </source>
</evidence>
<dbReference type="InterPro" id="IPR009030">
    <property type="entry name" value="Growth_fac_rcpt_cys_sf"/>
</dbReference>
<keyword evidence="8" id="KW-0130">Cell adhesion</keyword>
<feature type="domain" description="Sushi" evidence="14">
    <location>
        <begin position="629"/>
        <end position="685"/>
    </location>
</feature>
<feature type="disulfide bond" evidence="11">
    <location>
        <begin position="713"/>
        <end position="740"/>
    </location>
</feature>
<evidence type="ECO:0000256" key="3">
    <source>
        <dbReference type="ARBA" id="ARBA00022536"/>
    </source>
</evidence>
<keyword evidence="7" id="KW-0106">Calcium</keyword>
<feature type="disulfide bond" evidence="11">
    <location>
        <begin position="1172"/>
        <end position="1199"/>
    </location>
</feature>
<evidence type="ECO:0000256" key="4">
    <source>
        <dbReference type="ARBA" id="ARBA00022659"/>
    </source>
</evidence>
<dbReference type="SMART" id="SM00034">
    <property type="entry name" value="CLECT"/>
    <property type="match status" value="1"/>
</dbReference>
<feature type="domain" description="Sushi" evidence="14">
    <location>
        <begin position="1144"/>
        <end position="1201"/>
    </location>
</feature>
<feature type="domain" description="Sushi" evidence="14">
    <location>
        <begin position="514"/>
        <end position="571"/>
    </location>
</feature>
<organism>
    <name type="scientific">Branchiostoma floridae</name>
    <name type="common">Florida lancelet</name>
    <name type="synonym">Amphioxus</name>
    <dbReference type="NCBI Taxonomy" id="7739"/>
    <lineage>
        <taxon>Eukaryota</taxon>
        <taxon>Metazoa</taxon>
        <taxon>Chordata</taxon>
        <taxon>Cephalochordata</taxon>
        <taxon>Leptocardii</taxon>
        <taxon>Amphioxiformes</taxon>
        <taxon>Branchiostomatidae</taxon>
        <taxon>Branchiostoma</taxon>
    </lineage>
</organism>
<keyword evidence="6" id="KW-0677">Repeat</keyword>
<dbReference type="Pfam" id="PF00059">
    <property type="entry name" value="Lectin_C"/>
    <property type="match status" value="1"/>
</dbReference>
<dbReference type="EMBL" id="GG666478">
    <property type="protein sequence ID" value="EEN66177.1"/>
    <property type="molecule type" value="Genomic_DNA"/>
</dbReference>
<feature type="disulfide bond" evidence="11">
    <location>
        <begin position="256"/>
        <end position="283"/>
    </location>
</feature>
<keyword evidence="10" id="KW-0325">Glycoprotein</keyword>
<feature type="domain" description="Sushi" evidence="14">
    <location>
        <begin position="857"/>
        <end position="913"/>
    </location>
</feature>
<dbReference type="InterPro" id="IPR035976">
    <property type="entry name" value="Sushi/SCR/CCP_sf"/>
</dbReference>
<feature type="disulfide bond" evidence="11">
    <location>
        <begin position="1054"/>
        <end position="1081"/>
    </location>
</feature>
<feature type="domain" description="C-type lectin" evidence="13">
    <location>
        <begin position="1532"/>
        <end position="1649"/>
    </location>
</feature>
<dbReference type="Gene3D" id="2.10.70.10">
    <property type="entry name" value="Complement Module, domain 1"/>
    <property type="match status" value="19"/>
</dbReference>
<feature type="disulfide bond" evidence="11">
    <location>
        <begin position="941"/>
        <end position="968"/>
    </location>
</feature>
<feature type="domain" description="Sushi" evidence="14">
    <location>
        <begin position="343"/>
        <end position="399"/>
    </location>
</feature>
<dbReference type="PROSITE" id="PS00615">
    <property type="entry name" value="C_TYPE_LECTIN_1"/>
    <property type="match status" value="1"/>
</dbReference>
<keyword evidence="9 11" id="KW-1015">Disulfide bond</keyword>
<evidence type="ECO:0008006" key="16">
    <source>
        <dbReference type="Google" id="ProtNLM"/>
    </source>
</evidence>
<feature type="disulfide bond" evidence="11">
    <location>
        <begin position="484"/>
        <end position="511"/>
    </location>
</feature>
<dbReference type="eggNOG" id="KOG4297">
    <property type="taxonomic scope" value="Eukaryota"/>
</dbReference>
<feature type="domain" description="Sushi" evidence="14">
    <location>
        <begin position="114"/>
        <end position="170"/>
    </location>
</feature>
<feature type="disulfide bond" evidence="11">
    <location>
        <begin position="313"/>
        <end position="340"/>
    </location>
</feature>
<dbReference type="InterPro" id="IPR050350">
    <property type="entry name" value="Compl-Cell_Adhes-Reg"/>
</dbReference>
<dbReference type="InterPro" id="IPR018378">
    <property type="entry name" value="C-type_lectin_CS"/>
</dbReference>
<dbReference type="FunFam" id="2.10.70.10:FF:000064">
    <property type="entry name" value="Fibulin 7"/>
    <property type="match status" value="1"/>
</dbReference>
<proteinExistence type="predicted"/>
<dbReference type="PROSITE" id="PS50923">
    <property type="entry name" value="SUSHI"/>
    <property type="match status" value="19"/>
</dbReference>
<keyword evidence="5 12" id="KW-0732">Signal</keyword>
<dbReference type="Gene3D" id="2.10.50.10">
    <property type="entry name" value="Tumor Necrosis Factor Receptor, subunit A, domain 2"/>
    <property type="match status" value="1"/>
</dbReference>
<dbReference type="PROSITE" id="PS50041">
    <property type="entry name" value="C_TYPE_LECTIN_2"/>
    <property type="match status" value="1"/>
</dbReference>
<evidence type="ECO:0000256" key="1">
    <source>
        <dbReference type="ARBA" id="ARBA00004613"/>
    </source>
</evidence>
<feature type="disulfide bond" evidence="11">
    <location>
        <begin position="827"/>
        <end position="854"/>
    </location>
</feature>
<evidence type="ECO:0000256" key="5">
    <source>
        <dbReference type="ARBA" id="ARBA00022729"/>
    </source>
</evidence>
<feature type="disulfide bond" evidence="11">
    <location>
        <begin position="599"/>
        <end position="626"/>
    </location>
</feature>
<feature type="domain" description="Sushi" evidence="14">
    <location>
        <begin position="743"/>
        <end position="799"/>
    </location>
</feature>
<keyword evidence="4 11" id="KW-0768">Sushi</keyword>
<feature type="domain" description="Sushi" evidence="14">
    <location>
        <begin position="171"/>
        <end position="227"/>
    </location>
</feature>
<evidence type="ECO:0000259" key="13">
    <source>
        <dbReference type="PROSITE" id="PS50041"/>
    </source>
</evidence>
<evidence type="ECO:0000256" key="9">
    <source>
        <dbReference type="ARBA" id="ARBA00023157"/>
    </source>
</evidence>
<feature type="disulfide bond" evidence="11">
    <location>
        <begin position="198"/>
        <end position="225"/>
    </location>
</feature>
<name>C3Y0A4_BRAFL</name>
<dbReference type="SMART" id="SM00032">
    <property type="entry name" value="CCP"/>
    <property type="match status" value="19"/>
</dbReference>
<feature type="disulfide bond" evidence="11">
    <location>
        <begin position="141"/>
        <end position="168"/>
    </location>
</feature>
<feature type="domain" description="Sushi" evidence="14">
    <location>
        <begin position="914"/>
        <end position="970"/>
    </location>
</feature>
<feature type="signal peptide" evidence="12">
    <location>
        <begin position="1"/>
        <end position="22"/>
    </location>
</feature>